<evidence type="ECO:0000256" key="11">
    <source>
        <dbReference type="ARBA" id="ARBA00023157"/>
    </source>
</evidence>
<dbReference type="Proteomes" id="UP000244073">
    <property type="component" value="Unassembled WGS sequence"/>
</dbReference>
<feature type="region of interest" description="Disordered" evidence="14">
    <location>
        <begin position="204"/>
        <end position="367"/>
    </location>
</feature>
<feature type="binding site" description="axial binding residue" evidence="13">
    <location>
        <position position="67"/>
    </location>
    <ligand>
        <name>heme</name>
        <dbReference type="ChEBI" id="CHEBI:30413"/>
    </ligand>
    <ligandPart>
        <name>Fe</name>
        <dbReference type="ChEBI" id="CHEBI:18248"/>
    </ligandPart>
</feature>
<keyword evidence="6" id="KW-0336">GPI-anchor</keyword>
<evidence type="ECO:0000256" key="10">
    <source>
        <dbReference type="ARBA" id="ARBA00023136"/>
    </source>
</evidence>
<feature type="disulfide bond" evidence="13">
    <location>
        <begin position="72"/>
        <end position="105"/>
    </location>
</feature>
<keyword evidence="8" id="KW-0732">Signal</keyword>
<keyword evidence="6" id="KW-0325">Glycoprotein</keyword>
<evidence type="ECO:0000313" key="18">
    <source>
        <dbReference type="Proteomes" id="UP000244073"/>
    </source>
</evidence>
<dbReference type="PANTHER" id="PTHR15549">
    <property type="entry name" value="PAIRED IMMUNOGLOBULIN-LIKE TYPE 2 RECEPTOR"/>
    <property type="match status" value="1"/>
</dbReference>
<evidence type="ECO:0000256" key="4">
    <source>
        <dbReference type="ARBA" id="ARBA00010031"/>
    </source>
</evidence>
<dbReference type="CDD" id="cd12087">
    <property type="entry name" value="TM_EGFR-like"/>
    <property type="match status" value="1"/>
</dbReference>
<evidence type="ECO:0000256" key="14">
    <source>
        <dbReference type="SAM" id="MobiDB-lite"/>
    </source>
</evidence>
<evidence type="ECO:0000256" key="9">
    <source>
        <dbReference type="ARBA" id="ARBA00022989"/>
    </source>
</evidence>
<dbReference type="InterPro" id="IPR008427">
    <property type="entry name" value="Extracellular_membr_CFEM_dom"/>
</dbReference>
<dbReference type="GO" id="GO:0071944">
    <property type="term" value="C:cell periphery"/>
    <property type="evidence" value="ECO:0007669"/>
    <property type="project" value="UniProtKB-ARBA"/>
</dbReference>
<evidence type="ECO:0000256" key="1">
    <source>
        <dbReference type="ARBA" id="ARBA00004167"/>
    </source>
</evidence>
<dbReference type="AlphaFoldDB" id="A0A2T5LYD4"/>
<keyword evidence="7 15" id="KW-0812">Transmembrane</keyword>
<protein>
    <recommendedName>
        <fullName evidence="16">CFEM domain-containing protein</fullName>
    </recommendedName>
</protein>
<feature type="domain" description="CFEM" evidence="16">
    <location>
        <begin position="21"/>
        <end position="130"/>
    </location>
</feature>
<keyword evidence="12" id="KW-0449">Lipoprotein</keyword>
<comment type="subcellular location">
    <subcellularLocation>
        <location evidence="2">Membrane</location>
        <topology evidence="2">Lipid-anchor</topology>
        <topology evidence="2">GPI-anchor</topology>
    </subcellularLocation>
    <subcellularLocation>
        <location evidence="1">Membrane</location>
        <topology evidence="1">Single-pass membrane protein</topology>
    </subcellularLocation>
    <subcellularLocation>
        <location evidence="3">Secreted</location>
    </subcellularLocation>
</comment>
<sequence length="367" mass="39244">MIFFESSLPIAHLAYVLHGFCKMRNLLYVLGCLFYLDLTKAQLSTLPTCARTCYTSTVSSTDCSSTDYSCLCLSSTFQKSYTCCVRSECDAIDDDTIESEAFVLCVEYGISITSLPASACSSSTSTATGTNTANQASTTTNSYTDSSDSSSDLLDNALESSKKRKSRLSTGGKAGIGVGVGSAAVIILGAIAWFIKRQRRKKAPGPSYETAIQPQADAAPEKPYMSETVSPAPPSEMQPNGQPVYQPDLSTPVDVYQKPFGPYEPTTGSTTEQHANSQSVYPPTINTASDLQPNPQGVYQPTMSPPSAYQPAATSAAELHSNSQGVYPPPTGTPSELPCNAPYSQQQPGYSQHELPGNSHQTRYELQ</sequence>
<evidence type="ECO:0000256" key="7">
    <source>
        <dbReference type="ARBA" id="ARBA00022692"/>
    </source>
</evidence>
<dbReference type="GO" id="GO:0098552">
    <property type="term" value="C:side of membrane"/>
    <property type="evidence" value="ECO:0007669"/>
    <property type="project" value="UniProtKB-KW"/>
</dbReference>
<evidence type="ECO:0000256" key="5">
    <source>
        <dbReference type="ARBA" id="ARBA00022525"/>
    </source>
</evidence>
<keyword evidence="13" id="KW-0479">Metal-binding</keyword>
<evidence type="ECO:0000256" key="15">
    <source>
        <dbReference type="SAM" id="Phobius"/>
    </source>
</evidence>
<dbReference type="SMART" id="SM00747">
    <property type="entry name" value="CFEM"/>
    <property type="match status" value="1"/>
</dbReference>
<evidence type="ECO:0000313" key="17">
    <source>
        <dbReference type="EMBL" id="PTU21263.1"/>
    </source>
</evidence>
<evidence type="ECO:0000256" key="8">
    <source>
        <dbReference type="ARBA" id="ARBA00022729"/>
    </source>
</evidence>
<accession>A0A2T5LYD4</accession>
<feature type="transmembrane region" description="Helical" evidence="15">
    <location>
        <begin position="174"/>
        <end position="195"/>
    </location>
</feature>
<keyword evidence="11 13" id="KW-1015">Disulfide bond</keyword>
<dbReference type="VEuPathDB" id="FungiDB:P175DRAFT_0501895"/>
<dbReference type="InterPro" id="IPR051694">
    <property type="entry name" value="Immunoregulatory_rcpt-like"/>
</dbReference>
<proteinExistence type="inferred from homology"/>
<keyword evidence="5" id="KW-0964">Secreted</keyword>
<evidence type="ECO:0000256" key="13">
    <source>
        <dbReference type="PROSITE-ProRule" id="PRU01356"/>
    </source>
</evidence>
<gene>
    <name evidence="17" type="ORF">P175DRAFT_0501895</name>
</gene>
<keyword evidence="10 15" id="KW-0472">Membrane</keyword>
<feature type="region of interest" description="Disordered" evidence="14">
    <location>
        <begin position="126"/>
        <end position="154"/>
    </location>
</feature>
<dbReference type="PROSITE" id="PS52012">
    <property type="entry name" value="CFEM"/>
    <property type="match status" value="1"/>
</dbReference>
<evidence type="ECO:0000259" key="16">
    <source>
        <dbReference type="PROSITE" id="PS52012"/>
    </source>
</evidence>
<name>A0A2T5LYD4_9EURO</name>
<reference evidence="17 18" key="1">
    <citation type="journal article" date="2018" name="Proc. Natl. Acad. Sci. U.S.A.">
        <title>Linking secondary metabolites to gene clusters through genome sequencing of six diverse Aspergillus species.</title>
        <authorList>
            <person name="Kaerboelling I."/>
            <person name="Vesth T.C."/>
            <person name="Frisvad J.C."/>
            <person name="Nybo J.L."/>
            <person name="Theobald S."/>
            <person name="Kuo A."/>
            <person name="Bowyer P."/>
            <person name="Matsuda Y."/>
            <person name="Mondo S."/>
            <person name="Lyhne E.K."/>
            <person name="Kogle M.E."/>
            <person name="Clum A."/>
            <person name="Lipzen A."/>
            <person name="Salamov A."/>
            <person name="Ngan C.Y."/>
            <person name="Daum C."/>
            <person name="Chiniquy J."/>
            <person name="Barry K."/>
            <person name="LaButti K."/>
            <person name="Haridas S."/>
            <person name="Simmons B.A."/>
            <person name="Magnuson J.K."/>
            <person name="Mortensen U.H."/>
            <person name="Larsen T.O."/>
            <person name="Grigoriev I.V."/>
            <person name="Baker S.E."/>
            <person name="Andersen M.R."/>
        </authorList>
    </citation>
    <scope>NUCLEOTIDE SEQUENCE [LARGE SCALE GENOMIC DNA]</scope>
    <source>
        <strain evidence="17 18">IBT 24754</strain>
    </source>
</reference>
<dbReference type="RefSeq" id="XP_040752655.1">
    <property type="nucleotide sequence ID" value="XM_040897264.1"/>
</dbReference>
<evidence type="ECO:0000256" key="12">
    <source>
        <dbReference type="ARBA" id="ARBA00023288"/>
    </source>
</evidence>
<dbReference type="EMBL" id="MSFN02000004">
    <property type="protein sequence ID" value="PTU21263.1"/>
    <property type="molecule type" value="Genomic_DNA"/>
</dbReference>
<feature type="compositionally biased region" description="Polar residues" evidence="14">
    <location>
        <begin position="266"/>
        <end position="307"/>
    </location>
</feature>
<feature type="disulfide bond" evidence="13">
    <location>
        <begin position="63"/>
        <end position="70"/>
    </location>
</feature>
<dbReference type="PANTHER" id="PTHR15549:SF26">
    <property type="entry name" value="AXIAL BUDDING PATTERN PROTEIN 2-RELATED"/>
    <property type="match status" value="1"/>
</dbReference>
<comment type="similarity">
    <text evidence="4">Belongs to the RBT5 family.</text>
</comment>
<feature type="disulfide bond" evidence="13">
    <location>
        <begin position="53"/>
        <end position="84"/>
    </location>
</feature>
<keyword evidence="13" id="KW-0408">Iron</keyword>
<dbReference type="GO" id="GO:0046872">
    <property type="term" value="F:metal ion binding"/>
    <property type="evidence" value="ECO:0007669"/>
    <property type="project" value="UniProtKB-UniRule"/>
</dbReference>
<feature type="disulfide bond" evidence="13">
    <location>
        <begin position="49"/>
        <end position="89"/>
    </location>
</feature>
<evidence type="ECO:0000256" key="6">
    <source>
        <dbReference type="ARBA" id="ARBA00022622"/>
    </source>
</evidence>
<dbReference type="Pfam" id="PF05730">
    <property type="entry name" value="CFEM"/>
    <property type="match status" value="1"/>
</dbReference>
<dbReference type="GeneID" id="63814146"/>
<keyword evidence="13" id="KW-0349">Heme</keyword>
<organism evidence="17 18">
    <name type="scientific">Aspergillus ochraceoroseus IBT 24754</name>
    <dbReference type="NCBI Taxonomy" id="1392256"/>
    <lineage>
        <taxon>Eukaryota</taxon>
        <taxon>Fungi</taxon>
        <taxon>Dikarya</taxon>
        <taxon>Ascomycota</taxon>
        <taxon>Pezizomycotina</taxon>
        <taxon>Eurotiomycetes</taxon>
        <taxon>Eurotiomycetidae</taxon>
        <taxon>Eurotiales</taxon>
        <taxon>Aspergillaceae</taxon>
        <taxon>Aspergillus</taxon>
        <taxon>Aspergillus subgen. Nidulantes</taxon>
    </lineage>
</organism>
<keyword evidence="9 15" id="KW-1133">Transmembrane helix</keyword>
<comment type="caution">
    <text evidence="17">The sequence shown here is derived from an EMBL/GenBank/DDBJ whole genome shotgun (WGS) entry which is preliminary data.</text>
</comment>
<dbReference type="GO" id="GO:0005576">
    <property type="term" value="C:extracellular region"/>
    <property type="evidence" value="ECO:0007669"/>
    <property type="project" value="UniProtKB-SubCell"/>
</dbReference>
<evidence type="ECO:0000256" key="3">
    <source>
        <dbReference type="ARBA" id="ARBA00004613"/>
    </source>
</evidence>
<evidence type="ECO:0000256" key="2">
    <source>
        <dbReference type="ARBA" id="ARBA00004589"/>
    </source>
</evidence>